<evidence type="ECO:0008006" key="4">
    <source>
        <dbReference type="Google" id="ProtNLM"/>
    </source>
</evidence>
<name>A0A8S1DGZ8_9INSE</name>
<accession>A0A8S1DGZ8</accession>
<gene>
    <name evidence="2" type="ORF">CLODIP_2_CD10591</name>
</gene>
<evidence type="ECO:0000256" key="1">
    <source>
        <dbReference type="SAM" id="SignalP"/>
    </source>
</evidence>
<protein>
    <recommendedName>
        <fullName evidence="4">BPTI/Kunitz inhibitor domain-containing protein</fullName>
    </recommendedName>
</protein>
<dbReference type="EMBL" id="CADEPI010000206">
    <property type="protein sequence ID" value="CAB3380379.1"/>
    <property type="molecule type" value="Genomic_DNA"/>
</dbReference>
<dbReference type="OrthoDB" id="8191442at2759"/>
<reference evidence="2 3" key="1">
    <citation type="submission" date="2020-04" db="EMBL/GenBank/DDBJ databases">
        <authorList>
            <person name="Alioto T."/>
            <person name="Alioto T."/>
            <person name="Gomez Garrido J."/>
        </authorList>
    </citation>
    <scope>NUCLEOTIDE SEQUENCE [LARGE SCALE GENOMIC DNA]</scope>
</reference>
<organism evidence="2 3">
    <name type="scientific">Cloeon dipterum</name>
    <dbReference type="NCBI Taxonomy" id="197152"/>
    <lineage>
        <taxon>Eukaryota</taxon>
        <taxon>Metazoa</taxon>
        <taxon>Ecdysozoa</taxon>
        <taxon>Arthropoda</taxon>
        <taxon>Hexapoda</taxon>
        <taxon>Insecta</taxon>
        <taxon>Pterygota</taxon>
        <taxon>Palaeoptera</taxon>
        <taxon>Ephemeroptera</taxon>
        <taxon>Pisciforma</taxon>
        <taxon>Baetidae</taxon>
        <taxon>Cloeon</taxon>
    </lineage>
</organism>
<keyword evidence="1" id="KW-0732">Signal</keyword>
<feature type="signal peptide" evidence="1">
    <location>
        <begin position="1"/>
        <end position="27"/>
    </location>
</feature>
<feature type="chain" id="PRO_5035860980" description="BPTI/Kunitz inhibitor domain-containing protein" evidence="1">
    <location>
        <begin position="28"/>
        <end position="80"/>
    </location>
</feature>
<evidence type="ECO:0000313" key="3">
    <source>
        <dbReference type="Proteomes" id="UP000494165"/>
    </source>
</evidence>
<sequence length="80" mass="9394">MGSSLLRFIALGFVLLFIVSVEPRVEAAAASVEQPLWEQMRNIPQNHCLRYRKFKLIRRCRRVWKLNQFNLYFPSGKAIA</sequence>
<dbReference type="AlphaFoldDB" id="A0A8S1DGZ8"/>
<dbReference type="Proteomes" id="UP000494165">
    <property type="component" value="Unassembled WGS sequence"/>
</dbReference>
<keyword evidence="3" id="KW-1185">Reference proteome</keyword>
<evidence type="ECO:0000313" key="2">
    <source>
        <dbReference type="EMBL" id="CAB3380379.1"/>
    </source>
</evidence>
<comment type="caution">
    <text evidence="2">The sequence shown here is derived from an EMBL/GenBank/DDBJ whole genome shotgun (WGS) entry which is preliminary data.</text>
</comment>
<proteinExistence type="predicted"/>